<gene>
    <name evidence="2" type="ORF">EYF80_062222</name>
</gene>
<sequence>MERQRGRGLLPGGPAPPCGRLDHRLTRLVERSVDPVVGAGVGRLDQRLQLQAASPALLRSPRPALMRQCSVRPLRCRPEQRASISARQCSTISGLSEKSSISIRR</sequence>
<keyword evidence="3" id="KW-1185">Reference proteome</keyword>
<protein>
    <submittedName>
        <fullName evidence="2">Uncharacterized protein</fullName>
    </submittedName>
</protein>
<dbReference type="Proteomes" id="UP000314294">
    <property type="component" value="Unassembled WGS sequence"/>
</dbReference>
<name>A0A4Z2EGH6_9TELE</name>
<evidence type="ECO:0000313" key="3">
    <source>
        <dbReference type="Proteomes" id="UP000314294"/>
    </source>
</evidence>
<dbReference type="EMBL" id="SRLO01007974">
    <property type="protein sequence ID" value="TNN27630.1"/>
    <property type="molecule type" value="Genomic_DNA"/>
</dbReference>
<dbReference type="AlphaFoldDB" id="A0A4Z2EGH6"/>
<comment type="caution">
    <text evidence="2">The sequence shown here is derived from an EMBL/GenBank/DDBJ whole genome shotgun (WGS) entry which is preliminary data.</text>
</comment>
<accession>A0A4Z2EGH6</accession>
<evidence type="ECO:0000256" key="1">
    <source>
        <dbReference type="SAM" id="MobiDB-lite"/>
    </source>
</evidence>
<organism evidence="2 3">
    <name type="scientific">Liparis tanakae</name>
    <name type="common">Tanaka's snailfish</name>
    <dbReference type="NCBI Taxonomy" id="230148"/>
    <lineage>
        <taxon>Eukaryota</taxon>
        <taxon>Metazoa</taxon>
        <taxon>Chordata</taxon>
        <taxon>Craniata</taxon>
        <taxon>Vertebrata</taxon>
        <taxon>Euteleostomi</taxon>
        <taxon>Actinopterygii</taxon>
        <taxon>Neopterygii</taxon>
        <taxon>Teleostei</taxon>
        <taxon>Neoteleostei</taxon>
        <taxon>Acanthomorphata</taxon>
        <taxon>Eupercaria</taxon>
        <taxon>Perciformes</taxon>
        <taxon>Cottioidei</taxon>
        <taxon>Cottales</taxon>
        <taxon>Liparidae</taxon>
        <taxon>Liparis</taxon>
    </lineage>
</organism>
<reference evidence="2 3" key="1">
    <citation type="submission" date="2019-03" db="EMBL/GenBank/DDBJ databases">
        <title>First draft genome of Liparis tanakae, snailfish: a comprehensive survey of snailfish specific genes.</title>
        <authorList>
            <person name="Kim W."/>
            <person name="Song I."/>
            <person name="Jeong J.-H."/>
            <person name="Kim D."/>
            <person name="Kim S."/>
            <person name="Ryu S."/>
            <person name="Song J.Y."/>
            <person name="Lee S.K."/>
        </authorList>
    </citation>
    <scope>NUCLEOTIDE SEQUENCE [LARGE SCALE GENOMIC DNA]</scope>
    <source>
        <tissue evidence="2">Muscle</tissue>
    </source>
</reference>
<evidence type="ECO:0000313" key="2">
    <source>
        <dbReference type="EMBL" id="TNN27630.1"/>
    </source>
</evidence>
<feature type="region of interest" description="Disordered" evidence="1">
    <location>
        <begin position="1"/>
        <end position="21"/>
    </location>
</feature>
<proteinExistence type="predicted"/>